<dbReference type="Pfam" id="PF04430">
    <property type="entry name" value="DUF498"/>
    <property type="match status" value="1"/>
</dbReference>
<organism evidence="1 2">
    <name type="scientific">Mizuhopecten yessoensis</name>
    <name type="common">Japanese scallop</name>
    <name type="synonym">Patinopecten yessoensis</name>
    <dbReference type="NCBI Taxonomy" id="6573"/>
    <lineage>
        <taxon>Eukaryota</taxon>
        <taxon>Metazoa</taxon>
        <taxon>Spiralia</taxon>
        <taxon>Lophotrochozoa</taxon>
        <taxon>Mollusca</taxon>
        <taxon>Bivalvia</taxon>
        <taxon>Autobranchia</taxon>
        <taxon>Pteriomorphia</taxon>
        <taxon>Pectinida</taxon>
        <taxon>Pectinoidea</taxon>
        <taxon>Pectinidae</taxon>
        <taxon>Mizuhopecten</taxon>
    </lineage>
</organism>
<dbReference type="OrthoDB" id="20681at2759"/>
<gene>
    <name evidence="1" type="ORF">KP79_PYT07248</name>
</gene>
<dbReference type="PANTHER" id="PTHR21192:SF2">
    <property type="entry name" value="NADH DEHYDROGENASE [UBIQUINONE] 1 ALPHA SUBCOMPLEX ASSEMBLY FACTOR 3"/>
    <property type="match status" value="1"/>
</dbReference>
<reference evidence="1 2" key="1">
    <citation type="journal article" date="2017" name="Nat. Ecol. Evol.">
        <title>Scallop genome provides insights into evolution of bilaterian karyotype and development.</title>
        <authorList>
            <person name="Wang S."/>
            <person name="Zhang J."/>
            <person name="Jiao W."/>
            <person name="Li J."/>
            <person name="Xun X."/>
            <person name="Sun Y."/>
            <person name="Guo X."/>
            <person name="Huan P."/>
            <person name="Dong B."/>
            <person name="Zhang L."/>
            <person name="Hu X."/>
            <person name="Sun X."/>
            <person name="Wang J."/>
            <person name="Zhao C."/>
            <person name="Wang Y."/>
            <person name="Wang D."/>
            <person name="Huang X."/>
            <person name="Wang R."/>
            <person name="Lv J."/>
            <person name="Li Y."/>
            <person name="Zhang Z."/>
            <person name="Liu B."/>
            <person name="Lu W."/>
            <person name="Hui Y."/>
            <person name="Liang J."/>
            <person name="Zhou Z."/>
            <person name="Hou R."/>
            <person name="Li X."/>
            <person name="Liu Y."/>
            <person name="Li H."/>
            <person name="Ning X."/>
            <person name="Lin Y."/>
            <person name="Zhao L."/>
            <person name="Xing Q."/>
            <person name="Dou J."/>
            <person name="Li Y."/>
            <person name="Mao J."/>
            <person name="Guo H."/>
            <person name="Dou H."/>
            <person name="Li T."/>
            <person name="Mu C."/>
            <person name="Jiang W."/>
            <person name="Fu Q."/>
            <person name="Fu X."/>
            <person name="Miao Y."/>
            <person name="Liu J."/>
            <person name="Yu Q."/>
            <person name="Li R."/>
            <person name="Liao H."/>
            <person name="Li X."/>
            <person name="Kong Y."/>
            <person name="Jiang Z."/>
            <person name="Chourrout D."/>
            <person name="Li R."/>
            <person name="Bao Z."/>
        </authorList>
    </citation>
    <scope>NUCLEOTIDE SEQUENCE [LARGE SCALE GENOMIC DNA]</scope>
    <source>
        <strain evidence="1 2">PY_sf001</strain>
    </source>
</reference>
<proteinExistence type="predicted"/>
<protein>
    <submittedName>
        <fullName evidence="1">NADH dehydrogenase [ubiquinone] 1 alpha subcomplex assembly factor 3</fullName>
    </submittedName>
</protein>
<keyword evidence="1" id="KW-0830">Ubiquinone</keyword>
<dbReference type="InterPro" id="IPR036748">
    <property type="entry name" value="MTH938-like_sf"/>
</dbReference>
<name>A0A210QAV6_MIZYE</name>
<dbReference type="AlphaFoldDB" id="A0A210QAV6"/>
<evidence type="ECO:0000313" key="2">
    <source>
        <dbReference type="Proteomes" id="UP000242188"/>
    </source>
</evidence>
<accession>A0A210QAV6</accession>
<dbReference type="GO" id="GO:0032981">
    <property type="term" value="P:mitochondrial respiratory chain complex I assembly"/>
    <property type="evidence" value="ECO:0007669"/>
    <property type="project" value="TreeGrafter"/>
</dbReference>
<dbReference type="GO" id="GO:0005743">
    <property type="term" value="C:mitochondrial inner membrane"/>
    <property type="evidence" value="ECO:0007669"/>
    <property type="project" value="TreeGrafter"/>
</dbReference>
<sequence length="182" mass="20437">MLKTSLALGHFCRRLMPRSSATVRGMCEFERADYAMSKMRSMFDLDQDSIIVSSYSNLGFKVSPGIQVIGPVVLFPHTVLHWNVKSAQHIDKHSLVLFSLLEPKLDMLVIGKGMEIDQLKPDVHLFLRSKGINVEVLPTEQACGLFNMLSIEGRNVAAALIPPEKISINHDEVYLSNNERLM</sequence>
<dbReference type="STRING" id="6573.A0A210QAV6"/>
<dbReference type="SUPFAM" id="SSF64076">
    <property type="entry name" value="MTH938-like"/>
    <property type="match status" value="1"/>
</dbReference>
<evidence type="ECO:0000313" key="1">
    <source>
        <dbReference type="EMBL" id="OWF45850.1"/>
    </source>
</evidence>
<dbReference type="PANTHER" id="PTHR21192">
    <property type="entry name" value="NUCLEAR PROTEIN E3-3"/>
    <property type="match status" value="1"/>
</dbReference>
<comment type="caution">
    <text evidence="1">The sequence shown here is derived from an EMBL/GenBank/DDBJ whole genome shotgun (WGS) entry which is preliminary data.</text>
</comment>
<dbReference type="Gene3D" id="3.40.1230.10">
    <property type="entry name" value="MTH938-like"/>
    <property type="match status" value="1"/>
</dbReference>
<dbReference type="EMBL" id="NEDP02004373">
    <property type="protein sequence ID" value="OWF45850.1"/>
    <property type="molecule type" value="Genomic_DNA"/>
</dbReference>
<dbReference type="Proteomes" id="UP000242188">
    <property type="component" value="Unassembled WGS sequence"/>
</dbReference>
<dbReference type="InterPro" id="IPR007523">
    <property type="entry name" value="NDUFAF3/AAMDC"/>
</dbReference>
<keyword evidence="2" id="KW-1185">Reference proteome</keyword>